<accession>A0A1G7MXC3</accession>
<organism evidence="1 2">
    <name type="scientific">Blastococcus aurantiacus</name>
    <dbReference type="NCBI Taxonomy" id="1550231"/>
    <lineage>
        <taxon>Bacteria</taxon>
        <taxon>Bacillati</taxon>
        <taxon>Actinomycetota</taxon>
        <taxon>Actinomycetes</taxon>
        <taxon>Geodermatophilales</taxon>
        <taxon>Geodermatophilaceae</taxon>
        <taxon>Blastococcus</taxon>
    </lineage>
</organism>
<dbReference type="RefSeq" id="WP_176946385.1">
    <property type="nucleotide sequence ID" value="NZ_FNBT01000005.1"/>
</dbReference>
<proteinExistence type="predicted"/>
<protein>
    <submittedName>
        <fullName evidence="1">Uncharacterized protein</fullName>
    </submittedName>
</protein>
<dbReference type="STRING" id="1550231.SAMN05660662_2975"/>
<name>A0A1G7MXC3_9ACTN</name>
<keyword evidence="2" id="KW-1185">Reference proteome</keyword>
<dbReference type="AlphaFoldDB" id="A0A1G7MXC3"/>
<dbReference type="EMBL" id="FNBT01000005">
    <property type="protein sequence ID" value="SDF66362.1"/>
    <property type="molecule type" value="Genomic_DNA"/>
</dbReference>
<reference evidence="2" key="1">
    <citation type="submission" date="2016-10" db="EMBL/GenBank/DDBJ databases">
        <authorList>
            <person name="Varghese N."/>
            <person name="Submissions S."/>
        </authorList>
    </citation>
    <scope>NUCLEOTIDE SEQUENCE [LARGE SCALE GENOMIC DNA]</scope>
    <source>
        <strain evidence="2">DSM 44268</strain>
    </source>
</reference>
<dbReference type="Proteomes" id="UP000199406">
    <property type="component" value="Unassembled WGS sequence"/>
</dbReference>
<evidence type="ECO:0000313" key="2">
    <source>
        <dbReference type="Proteomes" id="UP000199406"/>
    </source>
</evidence>
<evidence type="ECO:0000313" key="1">
    <source>
        <dbReference type="EMBL" id="SDF66362.1"/>
    </source>
</evidence>
<sequence length="50" mass="5335">MRTDVRIAGTVARALDGVMEGLTMHAILTTAPTTPEQTRVVLACVLELDP</sequence>
<gene>
    <name evidence="1" type="ORF">SAMN05660662_2975</name>
</gene>